<dbReference type="AlphaFoldDB" id="A0A3N1HAR5"/>
<keyword evidence="3" id="KW-1185">Reference proteome</keyword>
<dbReference type="EMBL" id="RJKM01000001">
    <property type="protein sequence ID" value="ROP39583.1"/>
    <property type="molecule type" value="Genomic_DNA"/>
</dbReference>
<feature type="chain" id="PRO_5018226777" description="Lipoprotein" evidence="1">
    <location>
        <begin position="23"/>
        <end position="113"/>
    </location>
</feature>
<reference evidence="2 3" key="1">
    <citation type="submission" date="2018-11" db="EMBL/GenBank/DDBJ databases">
        <title>Sequencing the genomes of 1000 actinobacteria strains.</title>
        <authorList>
            <person name="Klenk H.-P."/>
        </authorList>
    </citation>
    <scope>NUCLEOTIDE SEQUENCE [LARGE SCALE GENOMIC DNA]</scope>
    <source>
        <strain evidence="2 3">DSM 44231</strain>
    </source>
</reference>
<protein>
    <recommendedName>
        <fullName evidence="4">Lipoprotein</fullName>
    </recommendedName>
</protein>
<organism evidence="2 3">
    <name type="scientific">Saccharothrix texasensis</name>
    <dbReference type="NCBI Taxonomy" id="103734"/>
    <lineage>
        <taxon>Bacteria</taxon>
        <taxon>Bacillati</taxon>
        <taxon>Actinomycetota</taxon>
        <taxon>Actinomycetes</taxon>
        <taxon>Pseudonocardiales</taxon>
        <taxon>Pseudonocardiaceae</taxon>
        <taxon>Saccharothrix</taxon>
    </lineage>
</organism>
<name>A0A3N1HAR5_9PSEU</name>
<dbReference type="Proteomes" id="UP000268727">
    <property type="component" value="Unassembled WGS sequence"/>
</dbReference>
<dbReference type="PROSITE" id="PS51257">
    <property type="entry name" value="PROKAR_LIPOPROTEIN"/>
    <property type="match status" value="1"/>
</dbReference>
<accession>A0A3N1HAR5</accession>
<comment type="caution">
    <text evidence="2">The sequence shown here is derived from an EMBL/GenBank/DDBJ whole genome shotgun (WGS) entry which is preliminary data.</text>
</comment>
<keyword evidence="1" id="KW-0732">Signal</keyword>
<dbReference type="RefSeq" id="WP_123745043.1">
    <property type="nucleotide sequence ID" value="NZ_RJKM01000001.1"/>
</dbReference>
<evidence type="ECO:0000313" key="3">
    <source>
        <dbReference type="Proteomes" id="UP000268727"/>
    </source>
</evidence>
<evidence type="ECO:0000313" key="2">
    <source>
        <dbReference type="EMBL" id="ROP39583.1"/>
    </source>
</evidence>
<evidence type="ECO:0000256" key="1">
    <source>
        <dbReference type="SAM" id="SignalP"/>
    </source>
</evidence>
<feature type="signal peptide" evidence="1">
    <location>
        <begin position="1"/>
        <end position="22"/>
    </location>
</feature>
<dbReference type="OrthoDB" id="3688545at2"/>
<gene>
    <name evidence="2" type="ORF">EDD40_4973</name>
</gene>
<proteinExistence type="predicted"/>
<evidence type="ECO:0008006" key="4">
    <source>
        <dbReference type="Google" id="ProtNLM"/>
    </source>
</evidence>
<sequence length="113" mass="12107">MKALKACLAILAVGTLLVGCSAKWEEEVRFKVTRITPERETVPGQMSPPYVVLALDQDDPEPLVSLSTTGAGIDQFPEGVKAGDAVICEVRQVEKNNLDGLEPESEVGPCRLA</sequence>